<dbReference type="Proteomes" id="UP000001292">
    <property type="component" value="Unassembled WGS sequence"/>
</dbReference>
<keyword evidence="2" id="KW-1185">Reference proteome</keyword>
<dbReference type="AlphaFoldDB" id="B4HX02"/>
<organism evidence="2">
    <name type="scientific">Drosophila sechellia</name>
    <name type="common">Fruit fly</name>
    <dbReference type="NCBI Taxonomy" id="7238"/>
    <lineage>
        <taxon>Eukaryota</taxon>
        <taxon>Metazoa</taxon>
        <taxon>Ecdysozoa</taxon>
        <taxon>Arthropoda</taxon>
        <taxon>Hexapoda</taxon>
        <taxon>Insecta</taxon>
        <taxon>Pterygota</taxon>
        <taxon>Neoptera</taxon>
        <taxon>Endopterygota</taxon>
        <taxon>Diptera</taxon>
        <taxon>Brachycera</taxon>
        <taxon>Muscomorpha</taxon>
        <taxon>Ephydroidea</taxon>
        <taxon>Drosophilidae</taxon>
        <taxon>Drosophila</taxon>
        <taxon>Sophophora</taxon>
    </lineage>
</organism>
<reference evidence="1 2" key="1">
    <citation type="journal article" date="2007" name="Nature">
        <title>Evolution of genes and genomes on the Drosophila phylogeny.</title>
        <authorList>
            <consortium name="Drosophila 12 Genomes Consortium"/>
            <person name="Clark A.G."/>
            <person name="Eisen M.B."/>
            <person name="Smith D.R."/>
            <person name="Bergman C.M."/>
            <person name="Oliver B."/>
            <person name="Markow T.A."/>
            <person name="Kaufman T.C."/>
            <person name="Kellis M."/>
            <person name="Gelbart W."/>
            <person name="Iyer V.N."/>
            <person name="Pollard D.A."/>
            <person name="Sackton T.B."/>
            <person name="Larracuente A.M."/>
            <person name="Singh N.D."/>
            <person name="Abad J.P."/>
            <person name="Abt D.N."/>
            <person name="Adryan B."/>
            <person name="Aguade M."/>
            <person name="Akashi H."/>
            <person name="Anderson W.W."/>
            <person name="Aquadro C.F."/>
            <person name="Ardell D.H."/>
            <person name="Arguello R."/>
            <person name="Artieri C.G."/>
            <person name="Barbash D.A."/>
            <person name="Barker D."/>
            <person name="Barsanti P."/>
            <person name="Batterham P."/>
            <person name="Batzoglou S."/>
            <person name="Begun D."/>
            <person name="Bhutkar A."/>
            <person name="Blanco E."/>
            <person name="Bosak S.A."/>
            <person name="Bradley R.K."/>
            <person name="Brand A.D."/>
            <person name="Brent M.R."/>
            <person name="Brooks A.N."/>
            <person name="Brown R.H."/>
            <person name="Butlin R.K."/>
            <person name="Caggese C."/>
            <person name="Calvi B.R."/>
            <person name="Bernardo de Carvalho A."/>
            <person name="Caspi A."/>
            <person name="Castrezana S."/>
            <person name="Celniker S.E."/>
            <person name="Chang J.L."/>
            <person name="Chapple C."/>
            <person name="Chatterji S."/>
            <person name="Chinwalla A."/>
            <person name="Civetta A."/>
            <person name="Clifton S.W."/>
            <person name="Comeron J.M."/>
            <person name="Costello J.C."/>
            <person name="Coyne J.A."/>
            <person name="Daub J."/>
            <person name="David R.G."/>
            <person name="Delcher A.L."/>
            <person name="Delehaunty K."/>
            <person name="Do C.B."/>
            <person name="Ebling H."/>
            <person name="Edwards K."/>
            <person name="Eickbush T."/>
            <person name="Evans J.D."/>
            <person name="Filipski A."/>
            <person name="Findeiss S."/>
            <person name="Freyhult E."/>
            <person name="Fulton L."/>
            <person name="Fulton R."/>
            <person name="Garcia A.C."/>
            <person name="Gardiner A."/>
            <person name="Garfield D.A."/>
            <person name="Garvin B.E."/>
            <person name="Gibson G."/>
            <person name="Gilbert D."/>
            <person name="Gnerre S."/>
            <person name="Godfrey J."/>
            <person name="Good R."/>
            <person name="Gotea V."/>
            <person name="Gravely B."/>
            <person name="Greenberg A.J."/>
            <person name="Griffiths-Jones S."/>
            <person name="Gross S."/>
            <person name="Guigo R."/>
            <person name="Gustafson E.A."/>
            <person name="Haerty W."/>
            <person name="Hahn M.W."/>
            <person name="Halligan D.L."/>
            <person name="Halpern A.L."/>
            <person name="Halter G.M."/>
            <person name="Han M.V."/>
            <person name="Heger A."/>
            <person name="Hillier L."/>
            <person name="Hinrichs A.S."/>
            <person name="Holmes I."/>
            <person name="Hoskins R.A."/>
            <person name="Hubisz M.J."/>
            <person name="Hultmark D."/>
            <person name="Huntley M.A."/>
            <person name="Jaffe D.B."/>
            <person name="Jagadeeshan S."/>
            <person name="Jeck W.R."/>
            <person name="Johnson J."/>
            <person name="Jones C.D."/>
            <person name="Jordan W.C."/>
            <person name="Karpen G.H."/>
            <person name="Kataoka E."/>
            <person name="Keightley P.D."/>
            <person name="Kheradpour P."/>
            <person name="Kirkness E.F."/>
            <person name="Koerich L.B."/>
            <person name="Kristiansen K."/>
            <person name="Kudrna D."/>
            <person name="Kulathinal R.J."/>
            <person name="Kumar S."/>
            <person name="Kwok R."/>
            <person name="Lander E."/>
            <person name="Langley C.H."/>
            <person name="Lapoint R."/>
            <person name="Lazzaro B.P."/>
            <person name="Lee S.J."/>
            <person name="Levesque L."/>
            <person name="Li R."/>
            <person name="Lin C.F."/>
            <person name="Lin M.F."/>
            <person name="Lindblad-Toh K."/>
            <person name="Llopart A."/>
            <person name="Long M."/>
            <person name="Low L."/>
            <person name="Lozovsky E."/>
            <person name="Lu J."/>
            <person name="Luo M."/>
            <person name="Machado C.A."/>
            <person name="Makalowski W."/>
            <person name="Marzo M."/>
            <person name="Matsuda M."/>
            <person name="Matzkin L."/>
            <person name="McAllister B."/>
            <person name="McBride C.S."/>
            <person name="McKernan B."/>
            <person name="McKernan K."/>
            <person name="Mendez-Lago M."/>
            <person name="Minx P."/>
            <person name="Mollenhauer M.U."/>
            <person name="Montooth K."/>
            <person name="Mount S.M."/>
            <person name="Mu X."/>
            <person name="Myers E."/>
            <person name="Negre B."/>
            <person name="Newfeld S."/>
            <person name="Nielsen R."/>
            <person name="Noor M.A."/>
            <person name="O'Grady P."/>
            <person name="Pachter L."/>
            <person name="Papaceit M."/>
            <person name="Parisi M.J."/>
            <person name="Parisi M."/>
            <person name="Parts L."/>
            <person name="Pedersen J.S."/>
            <person name="Pesole G."/>
            <person name="Phillippy A.M."/>
            <person name="Ponting C.P."/>
            <person name="Pop M."/>
            <person name="Porcelli D."/>
            <person name="Powell J.R."/>
            <person name="Prohaska S."/>
            <person name="Pruitt K."/>
            <person name="Puig M."/>
            <person name="Quesneville H."/>
            <person name="Ram K.R."/>
            <person name="Rand D."/>
            <person name="Rasmussen M.D."/>
            <person name="Reed L.K."/>
            <person name="Reenan R."/>
            <person name="Reily A."/>
            <person name="Remington K.A."/>
            <person name="Rieger T.T."/>
            <person name="Ritchie M.G."/>
            <person name="Robin C."/>
            <person name="Rogers Y.H."/>
            <person name="Rohde C."/>
            <person name="Rozas J."/>
            <person name="Rubenfield M.J."/>
            <person name="Ruiz A."/>
            <person name="Russo S."/>
            <person name="Salzberg S.L."/>
            <person name="Sanchez-Gracia A."/>
            <person name="Saranga D.J."/>
            <person name="Sato H."/>
            <person name="Schaeffer S.W."/>
            <person name="Schatz M.C."/>
            <person name="Schlenke T."/>
            <person name="Schwartz R."/>
            <person name="Segarra C."/>
            <person name="Singh R.S."/>
            <person name="Sirot L."/>
            <person name="Sirota M."/>
            <person name="Sisneros N.B."/>
            <person name="Smith C.D."/>
            <person name="Smith T.F."/>
            <person name="Spieth J."/>
            <person name="Stage D.E."/>
            <person name="Stark A."/>
            <person name="Stephan W."/>
            <person name="Strausberg R.L."/>
            <person name="Strempel S."/>
            <person name="Sturgill D."/>
            <person name="Sutton G."/>
            <person name="Sutton G.G."/>
            <person name="Tao W."/>
            <person name="Teichmann S."/>
            <person name="Tobari Y.N."/>
            <person name="Tomimura Y."/>
            <person name="Tsolas J.M."/>
            <person name="Valente V.L."/>
            <person name="Venter E."/>
            <person name="Venter J.C."/>
            <person name="Vicario S."/>
            <person name="Vieira F.G."/>
            <person name="Vilella A.J."/>
            <person name="Villasante A."/>
            <person name="Walenz B."/>
            <person name="Wang J."/>
            <person name="Wasserman M."/>
            <person name="Watts T."/>
            <person name="Wilson D."/>
            <person name="Wilson R.K."/>
            <person name="Wing R.A."/>
            <person name="Wolfner M.F."/>
            <person name="Wong A."/>
            <person name="Wong G.K."/>
            <person name="Wu C.I."/>
            <person name="Wu G."/>
            <person name="Yamamoto D."/>
            <person name="Yang H.P."/>
            <person name="Yang S.P."/>
            <person name="Yorke J.A."/>
            <person name="Yoshida K."/>
            <person name="Zdobnov E."/>
            <person name="Zhang P."/>
            <person name="Zhang Y."/>
            <person name="Zimin A.V."/>
            <person name="Baldwin J."/>
            <person name="Abdouelleil A."/>
            <person name="Abdulkadir J."/>
            <person name="Abebe A."/>
            <person name="Abera B."/>
            <person name="Abreu J."/>
            <person name="Acer S.C."/>
            <person name="Aftuck L."/>
            <person name="Alexander A."/>
            <person name="An P."/>
            <person name="Anderson E."/>
            <person name="Anderson S."/>
            <person name="Arachi H."/>
            <person name="Azer M."/>
            <person name="Bachantsang P."/>
            <person name="Barry A."/>
            <person name="Bayul T."/>
            <person name="Berlin A."/>
            <person name="Bessette D."/>
            <person name="Bloom T."/>
            <person name="Blye J."/>
            <person name="Boguslavskiy L."/>
            <person name="Bonnet C."/>
            <person name="Boukhgalter B."/>
            <person name="Bourzgui I."/>
            <person name="Brown A."/>
            <person name="Cahill P."/>
            <person name="Channer S."/>
            <person name="Cheshatsang Y."/>
            <person name="Chuda L."/>
            <person name="Citroen M."/>
            <person name="Collymore A."/>
            <person name="Cooke P."/>
            <person name="Costello M."/>
            <person name="D'Aco K."/>
            <person name="Daza R."/>
            <person name="De Haan G."/>
            <person name="DeGray S."/>
            <person name="DeMaso C."/>
            <person name="Dhargay N."/>
            <person name="Dooley K."/>
            <person name="Dooley E."/>
            <person name="Doricent M."/>
            <person name="Dorje P."/>
            <person name="Dorjee K."/>
            <person name="Dupes A."/>
            <person name="Elong R."/>
            <person name="Falk J."/>
            <person name="Farina A."/>
            <person name="Faro S."/>
            <person name="Ferguson D."/>
            <person name="Fisher S."/>
            <person name="Foley C.D."/>
            <person name="Franke A."/>
            <person name="Friedrich D."/>
            <person name="Gadbois L."/>
            <person name="Gearin G."/>
            <person name="Gearin C.R."/>
            <person name="Giannoukos G."/>
            <person name="Goode T."/>
            <person name="Graham J."/>
            <person name="Grandbois E."/>
            <person name="Grewal S."/>
            <person name="Gyaltsen K."/>
            <person name="Hafez N."/>
            <person name="Hagos B."/>
            <person name="Hall J."/>
            <person name="Henson C."/>
            <person name="Hollinger A."/>
            <person name="Honan T."/>
            <person name="Huard M.D."/>
            <person name="Hughes L."/>
            <person name="Hurhula B."/>
            <person name="Husby M.E."/>
            <person name="Kamat A."/>
            <person name="Kanga B."/>
            <person name="Kashin S."/>
            <person name="Khazanovich D."/>
            <person name="Kisner P."/>
            <person name="Lance K."/>
            <person name="Lara M."/>
            <person name="Lee W."/>
            <person name="Lennon N."/>
            <person name="Letendre F."/>
            <person name="LeVine R."/>
            <person name="Lipovsky A."/>
            <person name="Liu X."/>
            <person name="Liu J."/>
            <person name="Liu S."/>
            <person name="Lokyitsang T."/>
            <person name="Lokyitsang Y."/>
            <person name="Lubonja R."/>
            <person name="Lui A."/>
            <person name="MacDonald P."/>
            <person name="Magnisalis V."/>
            <person name="Maru K."/>
            <person name="Matthews C."/>
            <person name="McCusker W."/>
            <person name="McDonough S."/>
            <person name="Mehta T."/>
            <person name="Meldrim J."/>
            <person name="Meneus L."/>
            <person name="Mihai O."/>
            <person name="Mihalev A."/>
            <person name="Mihova T."/>
            <person name="Mittelman R."/>
            <person name="Mlenga V."/>
            <person name="Montmayeur A."/>
            <person name="Mulrain L."/>
            <person name="Navidi A."/>
            <person name="Naylor J."/>
            <person name="Negash T."/>
            <person name="Nguyen T."/>
            <person name="Nguyen N."/>
            <person name="Nicol R."/>
            <person name="Norbu C."/>
            <person name="Norbu N."/>
            <person name="Novod N."/>
            <person name="O'Neill B."/>
            <person name="Osman S."/>
            <person name="Markiewicz E."/>
            <person name="Oyono O.L."/>
            <person name="Patti C."/>
            <person name="Phunkhang P."/>
            <person name="Pierre F."/>
            <person name="Priest M."/>
            <person name="Raghuraman S."/>
            <person name="Rege F."/>
            <person name="Reyes R."/>
            <person name="Rise C."/>
            <person name="Rogov P."/>
            <person name="Ross K."/>
            <person name="Ryan E."/>
            <person name="Settipalli S."/>
            <person name="Shea T."/>
            <person name="Sherpa N."/>
            <person name="Shi L."/>
            <person name="Shih D."/>
            <person name="Sparrow T."/>
            <person name="Spaulding J."/>
            <person name="Stalker J."/>
            <person name="Stange-Thomann N."/>
            <person name="Stavropoulos S."/>
            <person name="Stone C."/>
            <person name="Strader C."/>
            <person name="Tesfaye S."/>
            <person name="Thomson T."/>
            <person name="Thoulutsang Y."/>
            <person name="Thoulutsang D."/>
            <person name="Topham K."/>
            <person name="Topping I."/>
            <person name="Tsamla T."/>
            <person name="Vassiliev H."/>
            <person name="Vo A."/>
            <person name="Wangchuk T."/>
            <person name="Wangdi T."/>
            <person name="Weiand M."/>
            <person name="Wilkinson J."/>
            <person name="Wilson A."/>
            <person name="Yadav S."/>
            <person name="Young G."/>
            <person name="Yu Q."/>
            <person name="Zembek L."/>
            <person name="Zhong D."/>
            <person name="Zimmer A."/>
            <person name="Zwirko Z."/>
            <person name="Jaffe D.B."/>
            <person name="Alvarez P."/>
            <person name="Brockman W."/>
            <person name="Butler J."/>
            <person name="Chin C."/>
            <person name="Gnerre S."/>
            <person name="Grabherr M."/>
            <person name="Kleber M."/>
            <person name="Mauceli E."/>
            <person name="MacCallum I."/>
        </authorList>
    </citation>
    <scope>NUCLEOTIDE SEQUENCE [LARGE SCALE GENOMIC DNA]</scope>
    <source>
        <strain evidence="2">Rob3c / Tucson 14021-0248.25</strain>
    </source>
</reference>
<sequence length="66" mass="7790">MAVQKELDRRARIFEAIDRLRMEEAQRHRGSILVLWPAIELEKLQELEELHEADEEEVAPLPLSLE</sequence>
<evidence type="ECO:0000313" key="1">
    <source>
        <dbReference type="EMBL" id="EDW52547.1"/>
    </source>
</evidence>
<protein>
    <submittedName>
        <fullName evidence="1">GM18815</fullName>
    </submittedName>
</protein>
<accession>B4HX02</accession>
<gene>
    <name evidence="1" type="primary">Dsec\GM18815</name>
    <name evidence="1" type="ORF">Dsec_GM18815</name>
</gene>
<evidence type="ECO:0000313" key="2">
    <source>
        <dbReference type="Proteomes" id="UP000001292"/>
    </source>
</evidence>
<dbReference type="HOGENOM" id="CLU_2833894_0_0_1"/>
<proteinExistence type="predicted"/>
<name>B4HX02_DROSE</name>
<dbReference type="EMBL" id="CH480818">
    <property type="protein sequence ID" value="EDW52547.1"/>
    <property type="molecule type" value="Genomic_DNA"/>
</dbReference>